<name>E3KZZ4_PUCGT</name>
<dbReference type="InParanoid" id="E3KZZ4"/>
<organism evidence="1 2">
    <name type="scientific">Puccinia graminis f. sp. tritici (strain CRL 75-36-700-3 / race SCCL)</name>
    <name type="common">Black stem rust fungus</name>
    <dbReference type="NCBI Taxonomy" id="418459"/>
    <lineage>
        <taxon>Eukaryota</taxon>
        <taxon>Fungi</taxon>
        <taxon>Dikarya</taxon>
        <taxon>Basidiomycota</taxon>
        <taxon>Pucciniomycotina</taxon>
        <taxon>Pucciniomycetes</taxon>
        <taxon>Pucciniales</taxon>
        <taxon>Pucciniaceae</taxon>
        <taxon>Puccinia</taxon>
    </lineage>
</organism>
<dbReference type="Proteomes" id="UP000008783">
    <property type="component" value="Unassembled WGS sequence"/>
</dbReference>
<dbReference type="OrthoDB" id="2506496at2759"/>
<dbReference type="PANTHER" id="PTHR48472">
    <property type="entry name" value="TC1-LIKE TRANSPOSASE DDE DOMAIN-CONTAINING PROTEIN"/>
    <property type="match status" value="1"/>
</dbReference>
<reference key="1">
    <citation type="submission" date="2007-01" db="EMBL/GenBank/DDBJ databases">
        <title>The Genome Sequence of Puccinia graminis f. sp. tritici Strain CRL 75-36-700-3.</title>
        <authorList>
            <consortium name="The Broad Institute Genome Sequencing Platform"/>
            <person name="Birren B."/>
            <person name="Lander E."/>
            <person name="Galagan J."/>
            <person name="Nusbaum C."/>
            <person name="Devon K."/>
            <person name="Cuomo C."/>
            <person name="Jaffe D."/>
            <person name="Butler J."/>
            <person name="Alvarez P."/>
            <person name="Gnerre S."/>
            <person name="Grabherr M."/>
            <person name="Mauceli E."/>
            <person name="Brockman W."/>
            <person name="Young S."/>
            <person name="LaButti K."/>
            <person name="Sykes S."/>
            <person name="DeCaprio D."/>
            <person name="Crawford M."/>
            <person name="Koehrsen M."/>
            <person name="Engels R."/>
            <person name="Montgomery P."/>
            <person name="Pearson M."/>
            <person name="Howarth C."/>
            <person name="Larson L."/>
            <person name="White J."/>
            <person name="Zeng Q."/>
            <person name="Kodira C."/>
            <person name="Yandava C."/>
            <person name="Alvarado L."/>
            <person name="O'Leary S."/>
            <person name="Szabo L."/>
            <person name="Dean R."/>
            <person name="Schein J."/>
        </authorList>
    </citation>
    <scope>NUCLEOTIDE SEQUENCE</scope>
    <source>
        <strain>CRL 75-36-700-3</strain>
    </source>
</reference>
<dbReference type="HOGENOM" id="CLU_2198274_0_0_1"/>
<evidence type="ECO:0000313" key="1">
    <source>
        <dbReference type="EMBL" id="EFP89875.2"/>
    </source>
</evidence>
<evidence type="ECO:0000313" key="2">
    <source>
        <dbReference type="Proteomes" id="UP000008783"/>
    </source>
</evidence>
<dbReference type="KEGG" id="pgr:PGTG_15831"/>
<dbReference type="EMBL" id="DS178326">
    <property type="protein sequence ID" value="EFP89875.2"/>
    <property type="molecule type" value="Genomic_DNA"/>
</dbReference>
<dbReference type="VEuPathDB" id="FungiDB:PGTG_15831"/>
<keyword evidence="2" id="KW-1185">Reference proteome</keyword>
<protein>
    <submittedName>
        <fullName evidence="1">Uncharacterized protein</fullName>
    </submittedName>
</protein>
<proteinExistence type="predicted"/>
<gene>
    <name evidence="1" type="ORF">PGTG_15831</name>
</gene>
<dbReference type="PANTHER" id="PTHR48472:SF1">
    <property type="entry name" value="TC1-LIKE TRANSPOSASE DDE DOMAIN-CONTAINING PROTEIN"/>
    <property type="match status" value="1"/>
</dbReference>
<sequence length="108" mass="12231">MTYEQRGRPLAISPEEAEFVMAALDLEPTLFIDEIQSHLQAMAGNLHPLSMITDELRVRLQLTKKTARTVHPAQCPFQRAEFTERVGVYHPSYFVFMDKAAVSLGTHS</sequence>
<accession>E3KZZ4</accession>
<dbReference type="GeneID" id="10545609"/>
<dbReference type="AlphaFoldDB" id="E3KZZ4"/>
<reference evidence="2" key="2">
    <citation type="journal article" date="2011" name="Proc. Natl. Acad. Sci. U.S.A.">
        <title>Obligate biotrophy features unraveled by the genomic analysis of rust fungi.</title>
        <authorList>
            <person name="Duplessis S."/>
            <person name="Cuomo C.A."/>
            <person name="Lin Y.-C."/>
            <person name="Aerts A."/>
            <person name="Tisserant E."/>
            <person name="Veneault-Fourrey C."/>
            <person name="Joly D.L."/>
            <person name="Hacquard S."/>
            <person name="Amselem J."/>
            <person name="Cantarel B.L."/>
            <person name="Chiu R."/>
            <person name="Coutinho P.M."/>
            <person name="Feau N."/>
            <person name="Field M."/>
            <person name="Frey P."/>
            <person name="Gelhaye E."/>
            <person name="Goldberg J."/>
            <person name="Grabherr M.G."/>
            <person name="Kodira C.D."/>
            <person name="Kohler A."/>
            <person name="Kuees U."/>
            <person name="Lindquist E.A."/>
            <person name="Lucas S.M."/>
            <person name="Mago R."/>
            <person name="Mauceli E."/>
            <person name="Morin E."/>
            <person name="Murat C."/>
            <person name="Pangilinan J.L."/>
            <person name="Park R."/>
            <person name="Pearson M."/>
            <person name="Quesneville H."/>
            <person name="Rouhier N."/>
            <person name="Sakthikumar S."/>
            <person name="Salamov A.A."/>
            <person name="Schmutz J."/>
            <person name="Selles B."/>
            <person name="Shapiro H."/>
            <person name="Tanguay P."/>
            <person name="Tuskan G.A."/>
            <person name="Henrissat B."/>
            <person name="Van de Peer Y."/>
            <person name="Rouze P."/>
            <person name="Ellis J.G."/>
            <person name="Dodds P.N."/>
            <person name="Schein J.E."/>
            <person name="Zhong S."/>
            <person name="Hamelin R.C."/>
            <person name="Grigoriev I.V."/>
            <person name="Szabo L.J."/>
            <person name="Martin F."/>
        </authorList>
    </citation>
    <scope>NUCLEOTIDE SEQUENCE [LARGE SCALE GENOMIC DNA]</scope>
    <source>
        <strain evidence="2">CRL 75-36-700-3 / race SCCL</strain>
    </source>
</reference>
<dbReference type="RefSeq" id="XP_003334294.2">
    <property type="nucleotide sequence ID" value="XM_003334246.2"/>
</dbReference>